<dbReference type="EMBL" id="BSTX01000002">
    <property type="protein sequence ID" value="GLZ77892.1"/>
    <property type="molecule type" value="Genomic_DNA"/>
</dbReference>
<keyword evidence="1" id="KW-0472">Membrane</keyword>
<proteinExistence type="predicted"/>
<gene>
    <name evidence="2" type="ORF">Afil01_26990</name>
</gene>
<protein>
    <submittedName>
        <fullName evidence="2">Uncharacterized protein</fullName>
    </submittedName>
</protein>
<keyword evidence="3" id="KW-1185">Reference proteome</keyword>
<evidence type="ECO:0000313" key="3">
    <source>
        <dbReference type="Proteomes" id="UP001165079"/>
    </source>
</evidence>
<feature type="transmembrane region" description="Helical" evidence="1">
    <location>
        <begin position="55"/>
        <end position="75"/>
    </location>
</feature>
<feature type="transmembrane region" description="Helical" evidence="1">
    <location>
        <begin position="82"/>
        <end position="100"/>
    </location>
</feature>
<reference evidence="2" key="1">
    <citation type="submission" date="2023-03" db="EMBL/GenBank/DDBJ databases">
        <title>Actinorhabdospora filicis NBRC 111898.</title>
        <authorList>
            <person name="Ichikawa N."/>
            <person name="Sato H."/>
            <person name="Tonouchi N."/>
        </authorList>
    </citation>
    <scope>NUCLEOTIDE SEQUENCE</scope>
    <source>
        <strain evidence="2">NBRC 111898</strain>
    </source>
</reference>
<dbReference type="AlphaFoldDB" id="A0A9W6SL23"/>
<accession>A0A9W6SL23</accession>
<evidence type="ECO:0000313" key="2">
    <source>
        <dbReference type="EMBL" id="GLZ77892.1"/>
    </source>
</evidence>
<comment type="caution">
    <text evidence="2">The sequence shown here is derived from an EMBL/GenBank/DDBJ whole genome shotgun (WGS) entry which is preliminary data.</text>
</comment>
<organism evidence="2 3">
    <name type="scientific">Actinorhabdospora filicis</name>
    <dbReference type="NCBI Taxonomy" id="1785913"/>
    <lineage>
        <taxon>Bacteria</taxon>
        <taxon>Bacillati</taxon>
        <taxon>Actinomycetota</taxon>
        <taxon>Actinomycetes</taxon>
        <taxon>Micromonosporales</taxon>
        <taxon>Micromonosporaceae</taxon>
        <taxon>Actinorhabdospora</taxon>
    </lineage>
</organism>
<keyword evidence="1" id="KW-0812">Transmembrane</keyword>
<dbReference type="Proteomes" id="UP001165079">
    <property type="component" value="Unassembled WGS sequence"/>
</dbReference>
<dbReference type="RefSeq" id="WP_285663072.1">
    <property type="nucleotide sequence ID" value="NZ_BSTX01000002.1"/>
</dbReference>
<feature type="transmembrane region" description="Helical" evidence="1">
    <location>
        <begin position="106"/>
        <end position="128"/>
    </location>
</feature>
<name>A0A9W6SL23_9ACTN</name>
<keyword evidence="1" id="KW-1133">Transmembrane helix</keyword>
<feature type="transmembrane region" description="Helical" evidence="1">
    <location>
        <begin position="20"/>
        <end position="43"/>
    </location>
</feature>
<evidence type="ECO:0000256" key="1">
    <source>
        <dbReference type="SAM" id="Phobius"/>
    </source>
</evidence>
<sequence length="140" mass="15074">MLANELEAPAVGRTRPVGWVYRGVVTAHVASIVGQPVFAGLYLTGDYEGLGWHATGANVVTSIGYAQVIVAIVLWARLRRMWPFAATMGIVAAETVQYFAGLGGALWLHVPLGVMTIAALVVQFVDVWRGPITRREARDA</sequence>